<evidence type="ECO:0000256" key="2">
    <source>
        <dbReference type="ARBA" id="ARBA00018953"/>
    </source>
</evidence>
<feature type="domain" description="Malonyl-CoA:ACP transacylase (MAT)" evidence="8">
    <location>
        <begin position="20"/>
        <end position="324"/>
    </location>
</feature>
<comment type="catalytic activity">
    <reaction evidence="5 6">
        <text>holo-[ACP] + malonyl-CoA = malonyl-[ACP] + CoA</text>
        <dbReference type="Rhea" id="RHEA:41792"/>
        <dbReference type="Rhea" id="RHEA-COMP:9623"/>
        <dbReference type="Rhea" id="RHEA-COMP:9685"/>
        <dbReference type="ChEBI" id="CHEBI:57287"/>
        <dbReference type="ChEBI" id="CHEBI:57384"/>
        <dbReference type="ChEBI" id="CHEBI:64479"/>
        <dbReference type="ChEBI" id="CHEBI:78449"/>
        <dbReference type="EC" id="2.3.1.39"/>
    </reaction>
</comment>
<accession>B9KHK5</accession>
<dbReference type="InterPro" id="IPR001227">
    <property type="entry name" value="Ac_transferase_dom_sf"/>
</dbReference>
<dbReference type="PANTHER" id="PTHR42681:SF1">
    <property type="entry name" value="MALONYL-COA-ACYL CARRIER PROTEIN TRANSACYLASE, MITOCHONDRIAL"/>
    <property type="match status" value="1"/>
</dbReference>
<keyword evidence="3 6" id="KW-0808">Transferase</keyword>
<feature type="active site" evidence="7">
    <location>
        <position position="218"/>
    </location>
</feature>
<comment type="similarity">
    <text evidence="6">Belongs to the fabD family.</text>
</comment>
<dbReference type="SUPFAM" id="SSF55048">
    <property type="entry name" value="Probable ACP-binding domain of malonyl-CoA ACP transacylase"/>
    <property type="match status" value="1"/>
</dbReference>
<dbReference type="InterPro" id="IPR050858">
    <property type="entry name" value="Mal-CoA-ACP_Trans/PKS_FabD"/>
</dbReference>
<evidence type="ECO:0000256" key="3">
    <source>
        <dbReference type="ARBA" id="ARBA00022679"/>
    </source>
</evidence>
<dbReference type="PIRSF" id="PIRSF000446">
    <property type="entry name" value="Mct"/>
    <property type="match status" value="1"/>
</dbReference>
<evidence type="ECO:0000256" key="6">
    <source>
        <dbReference type="PIRNR" id="PIRNR000446"/>
    </source>
</evidence>
<dbReference type="GO" id="GO:0006633">
    <property type="term" value="P:fatty acid biosynthetic process"/>
    <property type="evidence" value="ECO:0007669"/>
    <property type="project" value="TreeGrafter"/>
</dbReference>
<keyword evidence="10" id="KW-1185">Reference proteome</keyword>
<dbReference type="InterPro" id="IPR014043">
    <property type="entry name" value="Acyl_transferase_dom"/>
</dbReference>
<feature type="active site" evidence="7">
    <location>
        <position position="109"/>
    </location>
</feature>
<keyword evidence="4 6" id="KW-0012">Acyltransferase</keyword>
<protein>
    <recommendedName>
        <fullName evidence="2 6">Malonyl CoA-acyl carrier protein transacylase</fullName>
        <ecNumber evidence="1 6">2.3.1.39</ecNumber>
    </recommendedName>
</protein>
<proteinExistence type="inferred from homology"/>
<dbReference type="NCBIfam" id="TIGR00128">
    <property type="entry name" value="fabD"/>
    <property type="match status" value="1"/>
</dbReference>
<dbReference type="InterPro" id="IPR004410">
    <property type="entry name" value="Malonyl_CoA-ACP_transAc_FabD"/>
</dbReference>
<evidence type="ECO:0000256" key="5">
    <source>
        <dbReference type="ARBA" id="ARBA00048462"/>
    </source>
</evidence>
<evidence type="ECO:0000256" key="7">
    <source>
        <dbReference type="PIRSR" id="PIRSR000446-1"/>
    </source>
</evidence>
<dbReference type="InterPro" id="IPR016035">
    <property type="entry name" value="Acyl_Trfase/lysoPLipase"/>
</dbReference>
<dbReference type="STRING" id="320483.AMF_077"/>
<dbReference type="GO" id="GO:0004314">
    <property type="term" value="F:[acyl-carrier-protein] S-malonyltransferase activity"/>
    <property type="evidence" value="ECO:0007669"/>
    <property type="project" value="UniProtKB-EC"/>
</dbReference>
<evidence type="ECO:0000256" key="4">
    <source>
        <dbReference type="ARBA" id="ARBA00023315"/>
    </source>
</evidence>
<evidence type="ECO:0000256" key="1">
    <source>
        <dbReference type="ARBA" id="ARBA00013258"/>
    </source>
</evidence>
<dbReference type="EMBL" id="CP001079">
    <property type="protein sequence ID" value="ACM48967.1"/>
    <property type="molecule type" value="Genomic_DNA"/>
</dbReference>
<organism evidence="9 10">
    <name type="scientific">Anaplasma marginale (strain Florida)</name>
    <dbReference type="NCBI Taxonomy" id="320483"/>
    <lineage>
        <taxon>Bacteria</taxon>
        <taxon>Pseudomonadati</taxon>
        <taxon>Pseudomonadota</taxon>
        <taxon>Alphaproteobacteria</taxon>
        <taxon>Rickettsiales</taxon>
        <taxon>Anaplasmataceae</taxon>
        <taxon>Anaplasma</taxon>
    </lineage>
</organism>
<dbReference type="SUPFAM" id="SSF52151">
    <property type="entry name" value="FabD/lysophospholipase-like"/>
    <property type="match status" value="1"/>
</dbReference>
<evidence type="ECO:0000313" key="10">
    <source>
        <dbReference type="Proteomes" id="UP000007307"/>
    </source>
</evidence>
<dbReference type="EC" id="2.3.1.39" evidence="1 6"/>
<dbReference type="Gene3D" id="3.30.70.250">
    <property type="entry name" value="Malonyl-CoA ACP transacylase, ACP-binding"/>
    <property type="match status" value="1"/>
</dbReference>
<dbReference type="InterPro" id="IPR024925">
    <property type="entry name" value="Malonyl_CoA-ACP_transAc"/>
</dbReference>
<dbReference type="Gene3D" id="3.40.366.10">
    <property type="entry name" value="Malonyl-Coenzyme A Acyl Carrier Protein, domain 2"/>
    <property type="match status" value="1"/>
</dbReference>
<dbReference type="HOGENOM" id="CLU_030558_0_1_5"/>
<name>B9KHK5_ANAMF</name>
<dbReference type="eggNOG" id="COG0331">
    <property type="taxonomic scope" value="Bacteria"/>
</dbReference>
<sequence length="339" mass="36223">MSNNWPCTMGSPEAVSVVFMFPGQGSQFVGMGREVYDSSPAARRVFHEVDETLGRHLSRIIFQGPEEALTSTCNAQLALMTVSVALVRALEENLGGPITDAVKYVLGHSVGEYTALHVSKVIGLPSVARLLDVRGKAMHRASSLCCGGMAALIGGSLSEVEAVAARASEYGICEVANDNCTGQVVVSGTESALQQLPKLIEGTGIKKVIRLRVSGPFHSSLMRLACNEIGDFVDQLEMNPPEVEMVFNVSASTHSDCNAIRNLMVRQVVSRVRWRESIEYLIGCGCSEFIEVGPGQVLVGLLKRIDNSVRGFGVDSMESVRANCSGVLKSEKLAASNSG</sequence>
<dbReference type="AlphaFoldDB" id="B9KHK5"/>
<dbReference type="Pfam" id="PF00698">
    <property type="entry name" value="Acyl_transf_1"/>
    <property type="match status" value="1"/>
</dbReference>
<dbReference type="InterPro" id="IPR016036">
    <property type="entry name" value="Malonyl_transacylase_ACP-bd"/>
</dbReference>
<evidence type="ECO:0000313" key="9">
    <source>
        <dbReference type="EMBL" id="ACM48967.1"/>
    </source>
</evidence>
<dbReference type="Proteomes" id="UP000007307">
    <property type="component" value="Chromosome"/>
</dbReference>
<dbReference type="KEGG" id="amf:AMF_077"/>
<dbReference type="PANTHER" id="PTHR42681">
    <property type="entry name" value="MALONYL-COA-ACYL CARRIER PROTEIN TRANSACYLASE, MITOCHONDRIAL"/>
    <property type="match status" value="1"/>
</dbReference>
<gene>
    <name evidence="9" type="primary">fabD</name>
    <name evidence="9" type="ordered locus">AMF_077</name>
</gene>
<reference evidence="9 10" key="1">
    <citation type="journal article" date="2009" name="BMC Genomics">
        <title>Conservation in the face of diversity: multistrain analysis of an intracellular bacterium.</title>
        <authorList>
            <person name="Dark M.J."/>
            <person name="Herndon D.R."/>
            <person name="Kappmeyer L.S."/>
            <person name="Gonzales M.P."/>
            <person name="Nordeen E."/>
            <person name="Palmer G.H."/>
            <person name="Knowles D.P. Jr."/>
            <person name="Brayton K.A."/>
        </authorList>
    </citation>
    <scope>NUCLEOTIDE SEQUENCE [LARGE SCALE GENOMIC DNA]</scope>
    <source>
        <strain evidence="9 10">Florida</strain>
    </source>
</reference>
<dbReference type="SMART" id="SM00827">
    <property type="entry name" value="PKS_AT"/>
    <property type="match status" value="1"/>
</dbReference>
<evidence type="ECO:0000259" key="8">
    <source>
        <dbReference type="SMART" id="SM00827"/>
    </source>
</evidence>